<reference evidence="6" key="1">
    <citation type="journal article" date="2020" name="Nat. Commun.">
        <title>Large-scale genome sequencing of mycorrhizal fungi provides insights into the early evolution of symbiotic traits.</title>
        <authorList>
            <person name="Miyauchi S."/>
            <person name="Kiss E."/>
            <person name="Kuo A."/>
            <person name="Drula E."/>
            <person name="Kohler A."/>
            <person name="Sanchez-Garcia M."/>
            <person name="Morin E."/>
            <person name="Andreopoulos B."/>
            <person name="Barry K.W."/>
            <person name="Bonito G."/>
            <person name="Buee M."/>
            <person name="Carver A."/>
            <person name="Chen C."/>
            <person name="Cichocki N."/>
            <person name="Clum A."/>
            <person name="Culley D."/>
            <person name="Crous P.W."/>
            <person name="Fauchery L."/>
            <person name="Girlanda M."/>
            <person name="Hayes R.D."/>
            <person name="Keri Z."/>
            <person name="LaButti K."/>
            <person name="Lipzen A."/>
            <person name="Lombard V."/>
            <person name="Magnuson J."/>
            <person name="Maillard F."/>
            <person name="Murat C."/>
            <person name="Nolan M."/>
            <person name="Ohm R.A."/>
            <person name="Pangilinan J."/>
            <person name="Pereira M.F."/>
            <person name="Perotto S."/>
            <person name="Peter M."/>
            <person name="Pfister S."/>
            <person name="Riley R."/>
            <person name="Sitrit Y."/>
            <person name="Stielow J.B."/>
            <person name="Szollosi G."/>
            <person name="Zifcakova L."/>
            <person name="Stursova M."/>
            <person name="Spatafora J.W."/>
            <person name="Tedersoo L."/>
            <person name="Vaario L.M."/>
            <person name="Yamada A."/>
            <person name="Yan M."/>
            <person name="Wang P."/>
            <person name="Xu J."/>
            <person name="Bruns T."/>
            <person name="Baldrian P."/>
            <person name="Vilgalys R."/>
            <person name="Dunand C."/>
            <person name="Henrissat B."/>
            <person name="Grigoriev I.V."/>
            <person name="Hibbett D."/>
            <person name="Nagy L.G."/>
            <person name="Martin F.M."/>
        </authorList>
    </citation>
    <scope>NUCLEOTIDE SEQUENCE</scope>
    <source>
        <strain evidence="6">UH-Tt-Lm1</strain>
    </source>
</reference>
<evidence type="ECO:0000256" key="4">
    <source>
        <dbReference type="SAM" id="MobiDB-lite"/>
    </source>
</evidence>
<dbReference type="SMART" id="SM00091">
    <property type="entry name" value="PAS"/>
    <property type="match status" value="3"/>
</dbReference>
<sequence>MPFVRYLSHDGHELSQDDDDRFDSTFSTHLTQSTERRGQGSTSHVHDDPSPLQFQLPYFMALGSSAVAPGGGAEVLPFSQVQPTGELSPDWLSNPFFPFSTGDQHLPNEFHSSYPSVLDTSTLRSPYPIQHPPSPLPIPHQESTKDSSQNDANAQIDLDQLRSMAMLSSNIANGSMAGSSKLSNQISTRLANPSAFGFPIYSTSGFDVLSIMARVATRPNPTLKLGPVDLSCSFLIVDVRRYDSPVVYASPGFISLTGYAEHEILGRNCRFLQAPDGNVAKGEERRFTSHSSVAQMKKSAVAEKECQTCLINYKKDGTAFMNLVSIIPLPGGVRNTPEEADQVAYHIGFQIDLSVQPDAILRKLEDGSYVTDNGNQQILHPSISALGQPSRDRRLGSMTSPSVIPVSKSLRVLLANEKFIKSIPFTPMPTNNPSQSVVKSIPSDDDQLLSLTLLGSAPDFVHVLSLRGSFLYVAPSVKRVLGYAAEELAGKMISDYCHPADLVPLMRELKESSSLPSAESGPAAVPKKVDLLYRIRSKDGLFVWVESRGRLHVESGKGRKAIILSGRVRPMPKLSWASLSRTGGLAVALPTGKGAFGNSREFWGTVNMDGTFLFVGASVKDLLGWSVAEVIGQRLEDYVVSSTDQRQPEYNTYRMVSESLVAALRAETAGPTQLAFEMRKKDGSKIRVLMVLYHATTPRSTPTLPDPLICQVKVANDSKHAQVVRRSEEQVFQEMEVSRGTSWQYELQQLKYANERLLEEVQTLETVQPGRLTTRATLNLPGNGVTGIGTLYHPRSSNQTFTNGRVSIPMLSSAIGNLSQTPLPPLFHSSIATLAPRHPSSGPDGPG</sequence>
<dbReference type="PANTHER" id="PTHR47429">
    <property type="entry name" value="PROTEIN TWIN LOV 1"/>
    <property type="match status" value="1"/>
</dbReference>
<evidence type="ECO:0000313" key="7">
    <source>
        <dbReference type="Proteomes" id="UP000736335"/>
    </source>
</evidence>
<feature type="domain" description="PAS" evidence="5">
    <location>
        <begin position="243"/>
        <end position="268"/>
    </location>
</feature>
<dbReference type="NCBIfam" id="TIGR00229">
    <property type="entry name" value="sensory_box"/>
    <property type="match status" value="1"/>
</dbReference>
<keyword evidence="7" id="KW-1185">Reference proteome</keyword>
<keyword evidence="1" id="KW-0285">Flavoprotein</keyword>
<dbReference type="InterPro" id="IPR013655">
    <property type="entry name" value="PAS_fold_3"/>
</dbReference>
<organism evidence="6 7">
    <name type="scientific">Thelephora terrestris</name>
    <dbReference type="NCBI Taxonomy" id="56493"/>
    <lineage>
        <taxon>Eukaryota</taxon>
        <taxon>Fungi</taxon>
        <taxon>Dikarya</taxon>
        <taxon>Basidiomycota</taxon>
        <taxon>Agaricomycotina</taxon>
        <taxon>Agaricomycetes</taxon>
        <taxon>Thelephorales</taxon>
        <taxon>Thelephoraceae</taxon>
        <taxon>Thelephora</taxon>
    </lineage>
</organism>
<evidence type="ECO:0000256" key="2">
    <source>
        <dbReference type="ARBA" id="ARBA00022643"/>
    </source>
</evidence>
<dbReference type="SUPFAM" id="SSF55785">
    <property type="entry name" value="PYP-like sensor domain (PAS domain)"/>
    <property type="match status" value="3"/>
</dbReference>
<dbReference type="AlphaFoldDB" id="A0A9P6L9Y0"/>
<keyword evidence="2" id="KW-0288">FMN</keyword>
<dbReference type="Proteomes" id="UP000736335">
    <property type="component" value="Unassembled WGS sequence"/>
</dbReference>
<dbReference type="Gene3D" id="3.30.450.20">
    <property type="entry name" value="PAS domain"/>
    <property type="match status" value="3"/>
</dbReference>
<accession>A0A9P6L9Y0</accession>
<dbReference type="PANTHER" id="PTHR47429:SF7">
    <property type="entry name" value="GATA-FACTOR"/>
    <property type="match status" value="1"/>
</dbReference>
<proteinExistence type="predicted"/>
<comment type="caution">
    <text evidence="6">The sequence shown here is derived from an EMBL/GenBank/DDBJ whole genome shotgun (WGS) entry which is preliminary data.</text>
</comment>
<dbReference type="GO" id="GO:0005634">
    <property type="term" value="C:nucleus"/>
    <property type="evidence" value="ECO:0007669"/>
    <property type="project" value="TreeGrafter"/>
</dbReference>
<evidence type="ECO:0000256" key="3">
    <source>
        <dbReference type="ARBA" id="ARBA00022991"/>
    </source>
</evidence>
<feature type="compositionally biased region" description="Pro residues" evidence="4">
    <location>
        <begin position="129"/>
        <end position="138"/>
    </location>
</feature>
<dbReference type="OrthoDB" id="447251at2759"/>
<name>A0A9P6L9Y0_9AGAM</name>
<dbReference type="Pfam" id="PF08447">
    <property type="entry name" value="PAS_3"/>
    <property type="match status" value="1"/>
</dbReference>
<protein>
    <recommendedName>
        <fullName evidence="5">PAS domain-containing protein</fullName>
    </recommendedName>
</protein>
<keyword evidence="3" id="KW-0157">Chromophore</keyword>
<feature type="domain" description="PAS" evidence="5">
    <location>
        <begin position="453"/>
        <end position="512"/>
    </location>
</feature>
<reference evidence="6" key="2">
    <citation type="submission" date="2020-11" db="EMBL/GenBank/DDBJ databases">
        <authorList>
            <consortium name="DOE Joint Genome Institute"/>
            <person name="Kuo A."/>
            <person name="Miyauchi S."/>
            <person name="Kiss E."/>
            <person name="Drula E."/>
            <person name="Kohler A."/>
            <person name="Sanchez-Garcia M."/>
            <person name="Andreopoulos B."/>
            <person name="Barry K.W."/>
            <person name="Bonito G."/>
            <person name="Buee M."/>
            <person name="Carver A."/>
            <person name="Chen C."/>
            <person name="Cichocki N."/>
            <person name="Clum A."/>
            <person name="Culley D."/>
            <person name="Crous P.W."/>
            <person name="Fauchery L."/>
            <person name="Girlanda M."/>
            <person name="Hayes R."/>
            <person name="Keri Z."/>
            <person name="Labutti K."/>
            <person name="Lipzen A."/>
            <person name="Lombard V."/>
            <person name="Magnuson J."/>
            <person name="Maillard F."/>
            <person name="Morin E."/>
            <person name="Murat C."/>
            <person name="Nolan M."/>
            <person name="Ohm R."/>
            <person name="Pangilinan J."/>
            <person name="Pereira M."/>
            <person name="Perotto S."/>
            <person name="Peter M."/>
            <person name="Riley R."/>
            <person name="Sitrit Y."/>
            <person name="Stielow B."/>
            <person name="Szollosi G."/>
            <person name="Zifcakova L."/>
            <person name="Stursova M."/>
            <person name="Spatafora J.W."/>
            <person name="Tedersoo L."/>
            <person name="Vaario L.-M."/>
            <person name="Yamada A."/>
            <person name="Yan M."/>
            <person name="Wang P."/>
            <person name="Xu J."/>
            <person name="Bruns T."/>
            <person name="Baldrian P."/>
            <person name="Vilgalys R."/>
            <person name="Henrissat B."/>
            <person name="Grigoriev I.V."/>
            <person name="Hibbett D."/>
            <person name="Nagy L.G."/>
            <person name="Martin F.M."/>
        </authorList>
    </citation>
    <scope>NUCLEOTIDE SEQUENCE</scope>
    <source>
        <strain evidence="6">UH-Tt-Lm1</strain>
    </source>
</reference>
<dbReference type="Pfam" id="PF13426">
    <property type="entry name" value="PAS_9"/>
    <property type="match status" value="2"/>
</dbReference>
<feature type="region of interest" description="Disordered" evidence="4">
    <location>
        <begin position="121"/>
        <end position="150"/>
    </location>
</feature>
<dbReference type="CDD" id="cd00130">
    <property type="entry name" value="PAS"/>
    <property type="match status" value="2"/>
</dbReference>
<dbReference type="InterPro" id="IPR035965">
    <property type="entry name" value="PAS-like_dom_sf"/>
</dbReference>
<dbReference type="PROSITE" id="PS50112">
    <property type="entry name" value="PAS"/>
    <property type="match status" value="3"/>
</dbReference>
<evidence type="ECO:0000313" key="6">
    <source>
        <dbReference type="EMBL" id="KAF9788452.1"/>
    </source>
</evidence>
<evidence type="ECO:0000256" key="1">
    <source>
        <dbReference type="ARBA" id="ARBA00022630"/>
    </source>
</evidence>
<dbReference type="EMBL" id="WIUZ02000004">
    <property type="protein sequence ID" value="KAF9788452.1"/>
    <property type="molecule type" value="Genomic_DNA"/>
</dbReference>
<feature type="domain" description="PAS" evidence="5">
    <location>
        <begin position="606"/>
        <end position="633"/>
    </location>
</feature>
<evidence type="ECO:0000259" key="5">
    <source>
        <dbReference type="PROSITE" id="PS50112"/>
    </source>
</evidence>
<gene>
    <name evidence="6" type="ORF">BJ322DRAFT_1137499</name>
</gene>
<dbReference type="InterPro" id="IPR000014">
    <property type="entry name" value="PAS"/>
</dbReference>